<proteinExistence type="predicted"/>
<name>A0A0W0EVP9_MONRR</name>
<feature type="compositionally biased region" description="Low complexity" evidence="1">
    <location>
        <begin position="38"/>
        <end position="59"/>
    </location>
</feature>
<evidence type="ECO:0000313" key="3">
    <source>
        <dbReference type="Proteomes" id="UP000054988"/>
    </source>
</evidence>
<protein>
    <submittedName>
        <fullName evidence="2">Uncharacterized protein</fullName>
    </submittedName>
</protein>
<accession>A0A0W0EVP9</accession>
<dbReference type="AlphaFoldDB" id="A0A0W0EVP9"/>
<feature type="region of interest" description="Disordered" evidence="1">
    <location>
        <begin position="17"/>
        <end position="61"/>
    </location>
</feature>
<evidence type="ECO:0000256" key="1">
    <source>
        <dbReference type="SAM" id="MobiDB-lite"/>
    </source>
</evidence>
<gene>
    <name evidence="2" type="ORF">WG66_19326</name>
</gene>
<dbReference type="Proteomes" id="UP000054988">
    <property type="component" value="Unassembled WGS sequence"/>
</dbReference>
<sequence length="128" mass="14277">MYKNNSDAVIREGTFTNVDGNQYHDNNTHYDNRQYTSNNHGGTQNNNNGDGNQTNYNGNWPMYDVDTTSSIHAQPETLVVNLNADTKLSSPEQYWQLETTAALDMSGSTEAPSGIRYLPVPSTTRLEV</sequence>
<evidence type="ECO:0000313" key="2">
    <source>
        <dbReference type="EMBL" id="KTB28123.1"/>
    </source>
</evidence>
<reference evidence="2 3" key="1">
    <citation type="submission" date="2015-12" db="EMBL/GenBank/DDBJ databases">
        <title>Draft genome sequence of Moniliophthora roreri, the causal agent of frosty pod rot of cacao.</title>
        <authorList>
            <person name="Aime M.C."/>
            <person name="Diaz-Valderrama J.R."/>
            <person name="Kijpornyongpan T."/>
            <person name="Phillips-Mora W."/>
        </authorList>
    </citation>
    <scope>NUCLEOTIDE SEQUENCE [LARGE SCALE GENOMIC DNA]</scope>
    <source>
        <strain evidence="2 3">MCA 2952</strain>
    </source>
</reference>
<comment type="caution">
    <text evidence="2">The sequence shown here is derived from an EMBL/GenBank/DDBJ whole genome shotgun (WGS) entry which is preliminary data.</text>
</comment>
<organism evidence="2 3">
    <name type="scientific">Moniliophthora roreri</name>
    <name type="common">Frosty pod rot fungus</name>
    <name type="synonym">Monilia roreri</name>
    <dbReference type="NCBI Taxonomy" id="221103"/>
    <lineage>
        <taxon>Eukaryota</taxon>
        <taxon>Fungi</taxon>
        <taxon>Dikarya</taxon>
        <taxon>Basidiomycota</taxon>
        <taxon>Agaricomycotina</taxon>
        <taxon>Agaricomycetes</taxon>
        <taxon>Agaricomycetidae</taxon>
        <taxon>Agaricales</taxon>
        <taxon>Marasmiineae</taxon>
        <taxon>Marasmiaceae</taxon>
        <taxon>Moniliophthora</taxon>
    </lineage>
</organism>
<dbReference type="EMBL" id="LATX01002503">
    <property type="protein sequence ID" value="KTB28123.1"/>
    <property type="molecule type" value="Genomic_DNA"/>
</dbReference>